<gene>
    <name evidence="2" type="ORF">BXU00_00360</name>
</gene>
<feature type="transmembrane region" description="Helical" evidence="1">
    <location>
        <begin position="6"/>
        <end position="28"/>
    </location>
</feature>
<keyword evidence="1" id="KW-0812">Transmembrane</keyword>
<dbReference type="EMBL" id="MWMI01000001">
    <property type="protein sequence ID" value="RIB35548.1"/>
    <property type="molecule type" value="Genomic_DNA"/>
</dbReference>
<comment type="caution">
    <text evidence="2">The sequence shown here is derived from an EMBL/GenBank/DDBJ whole genome shotgun (WGS) entry which is preliminary data.</text>
</comment>
<sequence>MAVERAIVIIILSFIGLIIVLFLILYFYNYPRKYADYFNLTKQIEKISILPFTLYKRKRGDTMSFFIFLILAIVVIIAVTLLYFLSYKEIISIDVGNKTEELLNITERT</sequence>
<evidence type="ECO:0000313" key="2">
    <source>
        <dbReference type="EMBL" id="RIB35548.1"/>
    </source>
</evidence>
<accession>A0A397WNB7</accession>
<dbReference type="AlphaFoldDB" id="A0A397WNB7"/>
<feature type="transmembrane region" description="Helical" evidence="1">
    <location>
        <begin position="65"/>
        <end position="85"/>
    </location>
</feature>
<evidence type="ECO:0000313" key="3">
    <source>
        <dbReference type="Proteomes" id="UP000266622"/>
    </source>
</evidence>
<name>A0A397WNB7_9ARCH</name>
<keyword evidence="1" id="KW-0472">Membrane</keyword>
<keyword evidence="1" id="KW-1133">Transmembrane helix</keyword>
<organism evidence="2 3">
    <name type="scientific">Candidatus Nanoclepta minutus</name>
    <dbReference type="NCBI Taxonomy" id="1940235"/>
    <lineage>
        <taxon>Archaea</taxon>
        <taxon>Nanobdellota</taxon>
        <taxon>Candidatus Nanoclepta</taxon>
    </lineage>
</organism>
<evidence type="ECO:0000256" key="1">
    <source>
        <dbReference type="SAM" id="Phobius"/>
    </source>
</evidence>
<protein>
    <submittedName>
        <fullName evidence="2">Uncharacterized protein</fullName>
    </submittedName>
</protein>
<dbReference type="Proteomes" id="UP000266622">
    <property type="component" value="Unassembled WGS sequence"/>
</dbReference>
<reference evidence="2 3" key="1">
    <citation type="journal article" date="2018" name="Syst. Appl. Microbiol.">
        <title>A new symbiotic nanoarchaeote (Candidatus Nanoclepta minutus) and its host (Zestosphaera tikiterensis gen. nov., sp. nov.) from a New Zealand hot spring.</title>
        <authorList>
            <person name="St John E."/>
            <person name="Liu Y."/>
            <person name="Podar M."/>
            <person name="Stott M.B."/>
            <person name="Meneghin J."/>
            <person name="Chen Z."/>
            <person name="Lagutin K."/>
            <person name="Mitchell K."/>
            <person name="Reysenbach A.L."/>
        </authorList>
    </citation>
    <scope>NUCLEOTIDE SEQUENCE [LARGE SCALE GENOMIC DNA]</scope>
    <source>
        <strain evidence="2">NZ3</strain>
    </source>
</reference>
<proteinExistence type="predicted"/>